<accession>A0A845GSN2</accession>
<dbReference type="RefSeq" id="WP_161086212.1">
    <property type="nucleotide sequence ID" value="NZ_WWCX01000068.1"/>
</dbReference>
<dbReference type="EMBL" id="WWCX01000068">
    <property type="protein sequence ID" value="MYM97294.1"/>
    <property type="molecule type" value="Genomic_DNA"/>
</dbReference>
<protein>
    <submittedName>
        <fullName evidence="1">Uncharacterized protein</fullName>
    </submittedName>
</protein>
<reference evidence="1" key="1">
    <citation type="submission" date="2019-12" db="EMBL/GenBank/DDBJ databases">
        <title>Novel species isolated from a subtropical stream in China.</title>
        <authorList>
            <person name="Lu H."/>
        </authorList>
    </citation>
    <scope>NUCLEOTIDE SEQUENCE [LARGE SCALE GENOMIC DNA]</scope>
    <source>
        <strain evidence="1">FT81W</strain>
    </source>
</reference>
<sequence>MKEHTHLVKYQKYINNSGILAYIDYYPTTAVQNIFIIHATLTDNPGGFHISVYNKTLRSGTRQYDLVNKYNSFHATKRGPKGEIGFSVADWDFFRDNLGFASNANITAFLGVCEFYYNDIADKGFVPGYGKGLLHNFYGPPIPFHNPVVLWKAGGISDSPATSSSSSSSSTPATV</sequence>
<name>A0A845GSN2_9BURK</name>
<evidence type="ECO:0000313" key="2">
    <source>
        <dbReference type="Proteomes" id="UP000447355"/>
    </source>
</evidence>
<organism evidence="1 2">
    <name type="scientific">Duganella vulcania</name>
    <dbReference type="NCBI Taxonomy" id="2692166"/>
    <lineage>
        <taxon>Bacteria</taxon>
        <taxon>Pseudomonadati</taxon>
        <taxon>Pseudomonadota</taxon>
        <taxon>Betaproteobacteria</taxon>
        <taxon>Burkholderiales</taxon>
        <taxon>Oxalobacteraceae</taxon>
        <taxon>Telluria group</taxon>
        <taxon>Duganella</taxon>
    </lineage>
</organism>
<gene>
    <name evidence="1" type="ORF">GTP90_25925</name>
</gene>
<evidence type="ECO:0000313" key="1">
    <source>
        <dbReference type="EMBL" id="MYM97294.1"/>
    </source>
</evidence>
<comment type="caution">
    <text evidence="1">The sequence shown here is derived from an EMBL/GenBank/DDBJ whole genome shotgun (WGS) entry which is preliminary data.</text>
</comment>
<dbReference type="Proteomes" id="UP000447355">
    <property type="component" value="Unassembled WGS sequence"/>
</dbReference>
<dbReference type="AlphaFoldDB" id="A0A845GSN2"/>
<proteinExistence type="predicted"/>